<protein>
    <submittedName>
        <fullName evidence="2">Uncharacterized protein</fullName>
    </submittedName>
</protein>
<dbReference type="EMBL" id="BGZK01001251">
    <property type="protein sequence ID" value="GBP75503.1"/>
    <property type="molecule type" value="Genomic_DNA"/>
</dbReference>
<evidence type="ECO:0000313" key="3">
    <source>
        <dbReference type="Proteomes" id="UP000299102"/>
    </source>
</evidence>
<feature type="compositionally biased region" description="Gly residues" evidence="1">
    <location>
        <begin position="99"/>
        <end position="109"/>
    </location>
</feature>
<keyword evidence="3" id="KW-1185">Reference proteome</keyword>
<evidence type="ECO:0000256" key="1">
    <source>
        <dbReference type="SAM" id="MobiDB-lite"/>
    </source>
</evidence>
<name>A0A4C1YJQ4_EUMVA</name>
<feature type="region of interest" description="Disordered" evidence="1">
    <location>
        <begin position="1"/>
        <end position="31"/>
    </location>
</feature>
<dbReference type="AlphaFoldDB" id="A0A4C1YJQ4"/>
<proteinExistence type="predicted"/>
<accession>A0A4C1YJQ4</accession>
<gene>
    <name evidence="2" type="ORF">EVAR_58784_1</name>
</gene>
<dbReference type="Proteomes" id="UP000299102">
    <property type="component" value="Unassembled WGS sequence"/>
</dbReference>
<comment type="caution">
    <text evidence="2">The sequence shown here is derived from an EMBL/GenBank/DDBJ whole genome shotgun (WGS) entry which is preliminary data.</text>
</comment>
<evidence type="ECO:0000313" key="2">
    <source>
        <dbReference type="EMBL" id="GBP75503.1"/>
    </source>
</evidence>
<organism evidence="2 3">
    <name type="scientific">Eumeta variegata</name>
    <name type="common">Bagworm moth</name>
    <name type="synonym">Eumeta japonica</name>
    <dbReference type="NCBI Taxonomy" id="151549"/>
    <lineage>
        <taxon>Eukaryota</taxon>
        <taxon>Metazoa</taxon>
        <taxon>Ecdysozoa</taxon>
        <taxon>Arthropoda</taxon>
        <taxon>Hexapoda</taxon>
        <taxon>Insecta</taxon>
        <taxon>Pterygota</taxon>
        <taxon>Neoptera</taxon>
        <taxon>Endopterygota</taxon>
        <taxon>Lepidoptera</taxon>
        <taxon>Glossata</taxon>
        <taxon>Ditrysia</taxon>
        <taxon>Tineoidea</taxon>
        <taxon>Psychidae</taxon>
        <taxon>Oiketicinae</taxon>
        <taxon>Eumeta</taxon>
    </lineage>
</organism>
<reference evidence="2 3" key="1">
    <citation type="journal article" date="2019" name="Commun. Biol.">
        <title>The bagworm genome reveals a unique fibroin gene that provides high tensile strength.</title>
        <authorList>
            <person name="Kono N."/>
            <person name="Nakamura H."/>
            <person name="Ohtoshi R."/>
            <person name="Tomita M."/>
            <person name="Numata K."/>
            <person name="Arakawa K."/>
        </authorList>
    </citation>
    <scope>NUCLEOTIDE SEQUENCE [LARGE SCALE GENOMIC DNA]</scope>
</reference>
<sequence length="194" mass="21128">MPYLNFRNGRGPNASARLAAPAPPPPPPPIDRRADWVTCVAGRWGGAQPRLSILLQPFYGLFLESSSLFRSHGAREAPLEPENSRVRNQGVFRERRGGAATGGRAGGGPPRREPGPPPPRAGCIILYVKQSLPPKPTTVGVHVHFPVEPRAGPTCTPCTSIDIITRRRASAECARRYLAREARARRTCVIARYV</sequence>
<feature type="region of interest" description="Disordered" evidence="1">
    <location>
        <begin position="89"/>
        <end position="120"/>
    </location>
</feature>